<dbReference type="AlphaFoldDB" id="A0A484MML1"/>
<dbReference type="EMBL" id="OOIL02003825">
    <property type="protein sequence ID" value="VFQ89719.1"/>
    <property type="molecule type" value="Genomic_DNA"/>
</dbReference>
<dbReference type="GO" id="GO:0005634">
    <property type="term" value="C:nucleus"/>
    <property type="evidence" value="ECO:0007669"/>
    <property type="project" value="TreeGrafter"/>
</dbReference>
<evidence type="ECO:0000256" key="1">
    <source>
        <dbReference type="ARBA" id="ARBA00022723"/>
    </source>
</evidence>
<accession>A0A484MML1</accession>
<protein>
    <recommendedName>
        <fullName evidence="6">BED-type domain-containing protein</fullName>
    </recommendedName>
</protein>
<dbReference type="InterPro" id="IPR003656">
    <property type="entry name" value="Znf_BED"/>
</dbReference>
<sequence length="238" mass="27179">MNSEKDQTTQPTQIVEESQKTALEKDENEEDDDRKRSFVWDHFKYAKNITSARCPYCKQMIKCDSKKNGTSGLGKHLKMYCRKSPCYKQPDMKQKTLSFTPPQPSSRKSDVKGNMYNQEGCRMALARMCIKDNRPFSIVEDEGFVEVGSTLDSLYKEYLRLASSGDVMGGSTSSSVAPISLDIDDDDFLEKEFERDLLVAQGKENKSEIDIYLSDDILQVVDEFANTPKHLEEYILDD</sequence>
<feature type="region of interest" description="Disordered" evidence="5">
    <location>
        <begin position="92"/>
        <end position="113"/>
    </location>
</feature>
<keyword evidence="3" id="KW-0862">Zinc</keyword>
<dbReference type="InterPro" id="IPR036236">
    <property type="entry name" value="Znf_C2H2_sf"/>
</dbReference>
<dbReference type="GO" id="GO:1990837">
    <property type="term" value="F:sequence-specific double-stranded DNA binding"/>
    <property type="evidence" value="ECO:0007669"/>
    <property type="project" value="TreeGrafter"/>
</dbReference>
<keyword evidence="8" id="KW-1185">Reference proteome</keyword>
<reference evidence="7 8" key="1">
    <citation type="submission" date="2018-04" db="EMBL/GenBank/DDBJ databases">
        <authorList>
            <person name="Vogel A."/>
        </authorList>
    </citation>
    <scope>NUCLEOTIDE SEQUENCE [LARGE SCALE GENOMIC DNA]</scope>
</reference>
<evidence type="ECO:0000313" key="7">
    <source>
        <dbReference type="EMBL" id="VFQ89719.1"/>
    </source>
</evidence>
<dbReference type="Pfam" id="PF02892">
    <property type="entry name" value="zf-BED"/>
    <property type="match status" value="1"/>
</dbReference>
<evidence type="ECO:0000313" key="8">
    <source>
        <dbReference type="Proteomes" id="UP000595140"/>
    </source>
</evidence>
<dbReference type="SUPFAM" id="SSF140996">
    <property type="entry name" value="Hermes dimerisation domain"/>
    <property type="match status" value="1"/>
</dbReference>
<evidence type="ECO:0000256" key="4">
    <source>
        <dbReference type="PROSITE-ProRule" id="PRU00027"/>
    </source>
</evidence>
<dbReference type="Gene3D" id="1.10.10.1070">
    <property type="entry name" value="Zinc finger, BED domain-containing"/>
    <property type="match status" value="1"/>
</dbReference>
<organism evidence="7 8">
    <name type="scientific">Cuscuta campestris</name>
    <dbReference type="NCBI Taxonomy" id="132261"/>
    <lineage>
        <taxon>Eukaryota</taxon>
        <taxon>Viridiplantae</taxon>
        <taxon>Streptophyta</taxon>
        <taxon>Embryophyta</taxon>
        <taxon>Tracheophyta</taxon>
        <taxon>Spermatophyta</taxon>
        <taxon>Magnoliopsida</taxon>
        <taxon>eudicotyledons</taxon>
        <taxon>Gunneridae</taxon>
        <taxon>Pentapetalae</taxon>
        <taxon>asterids</taxon>
        <taxon>lamiids</taxon>
        <taxon>Solanales</taxon>
        <taxon>Convolvulaceae</taxon>
        <taxon>Cuscuteae</taxon>
        <taxon>Cuscuta</taxon>
        <taxon>Cuscuta subgen. Grammica</taxon>
        <taxon>Cuscuta sect. Cleistogrammica</taxon>
    </lineage>
</organism>
<dbReference type="PANTHER" id="PTHR34396">
    <property type="entry name" value="OS03G0264950 PROTEIN-RELATED"/>
    <property type="match status" value="1"/>
</dbReference>
<feature type="domain" description="BED-type" evidence="6">
    <location>
        <begin position="34"/>
        <end position="93"/>
    </location>
</feature>
<name>A0A484MML1_9ASTE</name>
<dbReference type="GO" id="GO:0008270">
    <property type="term" value="F:zinc ion binding"/>
    <property type="evidence" value="ECO:0007669"/>
    <property type="project" value="UniProtKB-KW"/>
</dbReference>
<evidence type="ECO:0000256" key="2">
    <source>
        <dbReference type="ARBA" id="ARBA00022771"/>
    </source>
</evidence>
<keyword evidence="2 4" id="KW-0863">Zinc-finger</keyword>
<proteinExistence type="predicted"/>
<keyword evidence="1" id="KW-0479">Metal-binding</keyword>
<feature type="region of interest" description="Disordered" evidence="5">
    <location>
        <begin position="1"/>
        <end position="34"/>
    </location>
</feature>
<dbReference type="InterPro" id="IPR053031">
    <property type="entry name" value="Cuticle_assoc_protein"/>
</dbReference>
<evidence type="ECO:0000256" key="5">
    <source>
        <dbReference type="SAM" id="MobiDB-lite"/>
    </source>
</evidence>
<dbReference type="PROSITE" id="PS50808">
    <property type="entry name" value="ZF_BED"/>
    <property type="match status" value="1"/>
</dbReference>
<evidence type="ECO:0000256" key="3">
    <source>
        <dbReference type="ARBA" id="ARBA00022833"/>
    </source>
</evidence>
<dbReference type="OrthoDB" id="8067503at2759"/>
<evidence type="ECO:0000259" key="6">
    <source>
        <dbReference type="PROSITE" id="PS50808"/>
    </source>
</evidence>
<dbReference type="PANTHER" id="PTHR34396:SF27">
    <property type="entry name" value="OS08G0208700 PROTEIN"/>
    <property type="match status" value="1"/>
</dbReference>
<dbReference type="SMART" id="SM00614">
    <property type="entry name" value="ZnF_BED"/>
    <property type="match status" value="1"/>
</dbReference>
<dbReference type="GO" id="GO:0006357">
    <property type="term" value="P:regulation of transcription by RNA polymerase II"/>
    <property type="evidence" value="ECO:0007669"/>
    <property type="project" value="TreeGrafter"/>
</dbReference>
<dbReference type="Proteomes" id="UP000595140">
    <property type="component" value="Unassembled WGS sequence"/>
</dbReference>
<dbReference type="SUPFAM" id="SSF57667">
    <property type="entry name" value="beta-beta-alpha zinc fingers"/>
    <property type="match status" value="1"/>
</dbReference>
<gene>
    <name evidence="7" type="ORF">CCAM_LOCUS31495</name>
</gene>